<dbReference type="PANTHER" id="PTHR42760">
    <property type="entry name" value="SHORT-CHAIN DEHYDROGENASES/REDUCTASES FAMILY MEMBER"/>
    <property type="match status" value="1"/>
</dbReference>
<dbReference type="GO" id="GO:0008206">
    <property type="term" value="P:bile acid metabolic process"/>
    <property type="evidence" value="ECO:0007669"/>
    <property type="project" value="UniProtKB-ARBA"/>
</dbReference>
<evidence type="ECO:0000313" key="3">
    <source>
        <dbReference type="EMBL" id="VYU24685.1"/>
    </source>
</evidence>
<reference evidence="3" key="1">
    <citation type="submission" date="2019-11" db="EMBL/GenBank/DDBJ databases">
        <authorList>
            <person name="Feng L."/>
        </authorList>
    </citation>
    <scope>NUCLEOTIDE SEQUENCE</scope>
    <source>
        <strain evidence="3">FplautiiLFYP42</strain>
    </source>
</reference>
<dbReference type="Pfam" id="PF13561">
    <property type="entry name" value="adh_short_C2"/>
    <property type="match status" value="1"/>
</dbReference>
<dbReference type="Gene3D" id="3.40.50.720">
    <property type="entry name" value="NAD(P)-binding Rossmann-like Domain"/>
    <property type="match status" value="1"/>
</dbReference>
<dbReference type="AlphaFoldDB" id="A0A6N3D8M8"/>
<sequence length="253" mass="26979">MGRLEGKVAIITGANSGIGKATAERFALEGADLVLAARRLDKLKEVEAYAVAQGVRALSVATDVSQPEDCRRLVEAAVAAFDRIDILVNNAGIDDKNKSITNCDLELWEKVISTDQNSVYFMMKEVLPHMERADQGSIVNISSIGATRSNAGISYTAAKMAVIGMTKNVAIQYAGTGIRCNAVCPGPTETPIFSPENAAAFDKEFARACARHFDGSVPRTQPEDQANAILFFASDESKAVNGETLVVDYGGTI</sequence>
<dbReference type="EC" id="1.1.1.268" evidence="3"/>
<dbReference type="PRINTS" id="PR00081">
    <property type="entry name" value="GDHRDH"/>
</dbReference>
<dbReference type="CDD" id="cd05233">
    <property type="entry name" value="SDR_c"/>
    <property type="match status" value="1"/>
</dbReference>
<protein>
    <submittedName>
        <fullName evidence="3">2-(R)-hydroxypropyl-CoM dehydrogenase</fullName>
        <ecNumber evidence="3">1.1.1.268</ecNumber>
    </submittedName>
</protein>
<organism evidence="3">
    <name type="scientific">Flavonifractor plautii</name>
    <name type="common">Fusobacterium plautii</name>
    <dbReference type="NCBI Taxonomy" id="292800"/>
    <lineage>
        <taxon>Bacteria</taxon>
        <taxon>Bacillati</taxon>
        <taxon>Bacillota</taxon>
        <taxon>Clostridia</taxon>
        <taxon>Eubacteriales</taxon>
        <taxon>Oscillospiraceae</taxon>
        <taxon>Flavonifractor</taxon>
    </lineage>
</organism>
<dbReference type="SUPFAM" id="SSF51735">
    <property type="entry name" value="NAD(P)-binding Rossmann-fold domains"/>
    <property type="match status" value="1"/>
</dbReference>
<dbReference type="PROSITE" id="PS00061">
    <property type="entry name" value="ADH_SHORT"/>
    <property type="match status" value="1"/>
</dbReference>
<dbReference type="RefSeq" id="WP_156621392.1">
    <property type="nucleotide sequence ID" value="NZ_CACRUB010000031.1"/>
</dbReference>
<comment type="similarity">
    <text evidence="1">Belongs to the short-chain dehydrogenases/reductases (SDR) family.</text>
</comment>
<dbReference type="InterPro" id="IPR002347">
    <property type="entry name" value="SDR_fam"/>
</dbReference>
<accession>A0A6N3D8M8</accession>
<dbReference type="PRINTS" id="PR00080">
    <property type="entry name" value="SDRFAMILY"/>
</dbReference>
<dbReference type="InterPro" id="IPR036291">
    <property type="entry name" value="NAD(P)-bd_dom_sf"/>
</dbReference>
<evidence type="ECO:0000256" key="2">
    <source>
        <dbReference type="ARBA" id="ARBA00023002"/>
    </source>
</evidence>
<keyword evidence="2 3" id="KW-0560">Oxidoreductase</keyword>
<dbReference type="GO" id="GO:0050574">
    <property type="term" value="F:2-(R)-hydroxypropyl-CoM dehydrogenase activity"/>
    <property type="evidence" value="ECO:0007669"/>
    <property type="project" value="UniProtKB-EC"/>
</dbReference>
<proteinExistence type="inferred from homology"/>
<gene>
    <name evidence="3" type="primary">xecD</name>
    <name evidence="3" type="ORF">FPLFYP42_01708</name>
</gene>
<name>A0A6N3D8M8_FLAPL</name>
<dbReference type="FunFam" id="3.40.50.720:FF:000084">
    <property type="entry name" value="Short-chain dehydrogenase reductase"/>
    <property type="match status" value="1"/>
</dbReference>
<dbReference type="EMBL" id="CACRUB010000031">
    <property type="protein sequence ID" value="VYU24685.1"/>
    <property type="molecule type" value="Genomic_DNA"/>
</dbReference>
<evidence type="ECO:0000256" key="1">
    <source>
        <dbReference type="ARBA" id="ARBA00006484"/>
    </source>
</evidence>
<dbReference type="InterPro" id="IPR020904">
    <property type="entry name" value="Sc_DH/Rdtase_CS"/>
</dbReference>